<protein>
    <submittedName>
        <fullName evidence="9">Uncharacterized protein</fullName>
    </submittedName>
</protein>
<dbReference type="InterPro" id="IPR049317">
    <property type="entry name" value="GCIP-like_N"/>
</dbReference>
<feature type="domain" description="Cyclin-D1-binding protein 1-like N-terminal" evidence="7">
    <location>
        <begin position="44"/>
        <end position="186"/>
    </location>
</feature>
<gene>
    <name evidence="9" type="ORF">ZOSMA_460G00050</name>
</gene>
<accession>A0A0K9P2I3</accession>
<evidence type="ECO:0000313" key="9">
    <source>
        <dbReference type="EMBL" id="KMZ62462.1"/>
    </source>
</evidence>
<evidence type="ECO:0000256" key="3">
    <source>
        <dbReference type="ARBA" id="ARBA00008940"/>
    </source>
</evidence>
<keyword evidence="10" id="KW-1185">Reference proteome</keyword>
<evidence type="ECO:0000256" key="1">
    <source>
        <dbReference type="ARBA" id="ARBA00004123"/>
    </source>
</evidence>
<dbReference type="InterPro" id="IPR049318">
    <property type="entry name" value="GCIP_C"/>
</dbReference>
<dbReference type="OMA" id="QATTVGM"/>
<evidence type="ECO:0000259" key="8">
    <source>
        <dbReference type="Pfam" id="PF20936"/>
    </source>
</evidence>
<dbReference type="Proteomes" id="UP000036987">
    <property type="component" value="Unassembled WGS sequence"/>
</dbReference>
<proteinExistence type="inferred from homology"/>
<dbReference type="GO" id="GO:0005634">
    <property type="term" value="C:nucleus"/>
    <property type="evidence" value="ECO:0000318"/>
    <property type="project" value="GO_Central"/>
</dbReference>
<dbReference type="GO" id="GO:0005737">
    <property type="term" value="C:cytoplasm"/>
    <property type="evidence" value="ECO:0007669"/>
    <property type="project" value="UniProtKB-SubCell"/>
</dbReference>
<dbReference type="Pfam" id="PF13324">
    <property type="entry name" value="GCIP_N"/>
    <property type="match status" value="1"/>
</dbReference>
<evidence type="ECO:0000259" key="7">
    <source>
        <dbReference type="Pfam" id="PF13324"/>
    </source>
</evidence>
<evidence type="ECO:0000256" key="5">
    <source>
        <dbReference type="ARBA" id="ARBA00023242"/>
    </source>
</evidence>
<sequence length="346" mass="37950">MSRAAKRGHLNRLLNSQIQSVLESFKIFDGPASLIREKVRRSAVMKAVDDIYKQATITGMLWSGGTPDVKLLENNITTYCTILQGFIFLCHGSTVGAGPTLFFSVRASAKQVIDRSISLLKDPILLSHGSKVDMKNILIPHLSGSVWEACGSLKKLPSSDTLAVGRAMIQVAISMKDVLREMKELKLATSESDDSNILVEEDDEFGSDLSHEEMKNAQLVISVVSDSLSVIKELIRFVTVMIKQRNHDDDVDTLEGLLKHCQKIGSQIDDLGACVFPPQEAPLMKQAAIKLTEELEGMKSLIVNGISGSFKDFIIASEGLKSSLTKFLSEIVSLDRLVNEMGNLDL</sequence>
<name>A0A0K9P2I3_ZOSMR</name>
<evidence type="ECO:0000256" key="2">
    <source>
        <dbReference type="ARBA" id="ARBA00004496"/>
    </source>
</evidence>
<dbReference type="InterPro" id="IPR026907">
    <property type="entry name" value="GCIP-like"/>
</dbReference>
<dbReference type="Pfam" id="PF20936">
    <property type="entry name" value="GCIP_C"/>
    <property type="match status" value="1"/>
</dbReference>
<keyword evidence="4" id="KW-0963">Cytoplasm</keyword>
<dbReference type="EMBL" id="LFYR01001352">
    <property type="protein sequence ID" value="KMZ62462.1"/>
    <property type="molecule type" value="Genomic_DNA"/>
</dbReference>
<dbReference type="PANTHER" id="PTHR15492:SF1">
    <property type="entry name" value="CYCLIN-D1-BINDING PROTEIN 1"/>
    <property type="match status" value="1"/>
</dbReference>
<dbReference type="STRING" id="29655.A0A0K9P2I3"/>
<comment type="caution">
    <text evidence="9">The sequence shown here is derived from an EMBL/GenBank/DDBJ whole genome shotgun (WGS) entry which is preliminary data.</text>
</comment>
<evidence type="ECO:0000313" key="10">
    <source>
        <dbReference type="Proteomes" id="UP000036987"/>
    </source>
</evidence>
<dbReference type="PANTHER" id="PTHR15492">
    <property type="entry name" value="CYCLIN D1-BINDING PROTEIN 1"/>
    <property type="match status" value="1"/>
</dbReference>
<evidence type="ECO:0000256" key="4">
    <source>
        <dbReference type="ARBA" id="ARBA00022490"/>
    </source>
</evidence>
<feature type="domain" description="Cyclin-D1-binding protein 1-like C-terminal" evidence="8">
    <location>
        <begin position="201"/>
        <end position="298"/>
    </location>
</feature>
<dbReference type="Gene3D" id="1.20.1410.10">
    <property type="entry name" value="I/LWEQ domain"/>
    <property type="match status" value="1"/>
</dbReference>
<organism evidence="9 10">
    <name type="scientific">Zostera marina</name>
    <name type="common">Eelgrass</name>
    <dbReference type="NCBI Taxonomy" id="29655"/>
    <lineage>
        <taxon>Eukaryota</taxon>
        <taxon>Viridiplantae</taxon>
        <taxon>Streptophyta</taxon>
        <taxon>Embryophyta</taxon>
        <taxon>Tracheophyta</taxon>
        <taxon>Spermatophyta</taxon>
        <taxon>Magnoliopsida</taxon>
        <taxon>Liliopsida</taxon>
        <taxon>Zosteraceae</taxon>
        <taxon>Zostera</taxon>
    </lineage>
</organism>
<dbReference type="OrthoDB" id="41588at2759"/>
<reference evidence="10" key="1">
    <citation type="journal article" date="2016" name="Nature">
        <title>The genome of the seagrass Zostera marina reveals angiosperm adaptation to the sea.</title>
        <authorList>
            <person name="Olsen J.L."/>
            <person name="Rouze P."/>
            <person name="Verhelst B."/>
            <person name="Lin Y.-C."/>
            <person name="Bayer T."/>
            <person name="Collen J."/>
            <person name="Dattolo E."/>
            <person name="De Paoli E."/>
            <person name="Dittami S."/>
            <person name="Maumus F."/>
            <person name="Michel G."/>
            <person name="Kersting A."/>
            <person name="Lauritano C."/>
            <person name="Lohaus R."/>
            <person name="Toepel M."/>
            <person name="Tonon T."/>
            <person name="Vanneste K."/>
            <person name="Amirebrahimi M."/>
            <person name="Brakel J."/>
            <person name="Bostroem C."/>
            <person name="Chovatia M."/>
            <person name="Grimwood J."/>
            <person name="Jenkins J.W."/>
            <person name="Jueterbock A."/>
            <person name="Mraz A."/>
            <person name="Stam W.T."/>
            <person name="Tice H."/>
            <person name="Bornberg-Bauer E."/>
            <person name="Green P.J."/>
            <person name="Pearson G.A."/>
            <person name="Procaccini G."/>
            <person name="Duarte C.M."/>
            <person name="Schmutz J."/>
            <person name="Reusch T.B.H."/>
            <person name="Van de Peer Y."/>
        </authorList>
    </citation>
    <scope>NUCLEOTIDE SEQUENCE [LARGE SCALE GENOMIC DNA]</scope>
    <source>
        <strain evidence="10">cv. Finnish</strain>
    </source>
</reference>
<dbReference type="AlphaFoldDB" id="A0A0K9P2I3"/>
<evidence type="ECO:0000256" key="6">
    <source>
        <dbReference type="ARBA" id="ARBA00023306"/>
    </source>
</evidence>
<keyword evidence="5" id="KW-0539">Nucleus</keyword>
<comment type="subcellular location">
    <subcellularLocation>
        <location evidence="2">Cytoplasm</location>
    </subcellularLocation>
    <subcellularLocation>
        <location evidence="1">Nucleus</location>
    </subcellularLocation>
</comment>
<keyword evidence="6" id="KW-0131">Cell cycle</keyword>
<comment type="similarity">
    <text evidence="3">Belongs to the CCNDBP1 family.</text>
</comment>